<sequence length="475" mass="53279">MSGTFKKALTAWHASPFDIPGGEFAPMRKSSGTGQGAAAYGRGAAYVAESPALSGPGESVYMKEFSQHQAVRKTAKRWHISIDDEWEPLDDSFHDLSSPEAMDEEHRTALDQREAGFNWISNRLSRFNHHSYEGALTQIENSLNQLGDENYAKNMRMEAGMNVDGSEPGYTADHARMVRSGLELAKKKLRFLGDDPSGGPYSYQVALDLSPQTMLDWDNSLEDHHPKAVEKIKSAFSDAIEGAKWETDPFNGLSGKPGEEIYSALQRLHASGYSLKGSIPQHDLKFDASEGLHKAGIRAIRYLDGESRGRFETYKKDLELSRPRYVEEIVGVSPREGAEKKITNPKVLDEITRTLFVKDDVFGRKPEASVQGIISYITDQLRGYHSDHEKIAQYARFLNWIAENQNHIEVKKVTKTLPPLKPVPEKPKNLTYNYVVLDPKFIKTIAQYDIKGEKLQDYGSGVHLHPVDHDPFKGD</sequence>
<evidence type="ECO:0000313" key="2">
    <source>
        <dbReference type="EMBL" id="CAB4211977.1"/>
    </source>
</evidence>
<protein>
    <submittedName>
        <fullName evidence="2">Uncharacterized protein</fullName>
    </submittedName>
</protein>
<evidence type="ECO:0000313" key="1">
    <source>
        <dbReference type="EMBL" id="CAB4142295.1"/>
    </source>
</evidence>
<gene>
    <name evidence="2" type="ORF">UFOVP1414_73</name>
    <name evidence="1" type="ORF">UFOVP442_4</name>
</gene>
<name>A0A6J5SEH0_9CAUD</name>
<dbReference type="EMBL" id="LR797380">
    <property type="protein sequence ID" value="CAB4211977.1"/>
    <property type="molecule type" value="Genomic_DNA"/>
</dbReference>
<proteinExistence type="predicted"/>
<organism evidence="2">
    <name type="scientific">uncultured Caudovirales phage</name>
    <dbReference type="NCBI Taxonomy" id="2100421"/>
    <lineage>
        <taxon>Viruses</taxon>
        <taxon>Duplodnaviria</taxon>
        <taxon>Heunggongvirae</taxon>
        <taxon>Uroviricota</taxon>
        <taxon>Caudoviricetes</taxon>
        <taxon>Peduoviridae</taxon>
        <taxon>Maltschvirus</taxon>
        <taxon>Maltschvirus maltsch</taxon>
    </lineage>
</organism>
<dbReference type="EMBL" id="LR796419">
    <property type="protein sequence ID" value="CAB4142295.1"/>
    <property type="molecule type" value="Genomic_DNA"/>
</dbReference>
<reference evidence="2" key="1">
    <citation type="submission" date="2020-05" db="EMBL/GenBank/DDBJ databases">
        <authorList>
            <person name="Chiriac C."/>
            <person name="Salcher M."/>
            <person name="Ghai R."/>
            <person name="Kavagutti S V."/>
        </authorList>
    </citation>
    <scope>NUCLEOTIDE SEQUENCE</scope>
</reference>
<accession>A0A6J5SEH0</accession>